<accession>A0ABN9RIJ4</accession>
<proteinExistence type="predicted"/>
<evidence type="ECO:0000256" key="1">
    <source>
        <dbReference type="SAM" id="MobiDB-lite"/>
    </source>
</evidence>
<evidence type="ECO:0000313" key="3">
    <source>
        <dbReference type="EMBL" id="CAK0818903.1"/>
    </source>
</evidence>
<dbReference type="InterPro" id="IPR011992">
    <property type="entry name" value="EF-hand-dom_pair"/>
</dbReference>
<protein>
    <recommendedName>
        <fullName evidence="2">EF-hand domain-containing protein</fullName>
    </recommendedName>
</protein>
<dbReference type="SUPFAM" id="SSF47473">
    <property type="entry name" value="EF-hand"/>
    <property type="match status" value="1"/>
</dbReference>
<dbReference type="InterPro" id="IPR002048">
    <property type="entry name" value="EF_hand_dom"/>
</dbReference>
<dbReference type="EMBL" id="CAUYUJ010006869">
    <property type="protein sequence ID" value="CAK0818903.1"/>
    <property type="molecule type" value="Genomic_DNA"/>
</dbReference>
<feature type="region of interest" description="Disordered" evidence="1">
    <location>
        <begin position="145"/>
        <end position="179"/>
    </location>
</feature>
<dbReference type="Proteomes" id="UP001189429">
    <property type="component" value="Unassembled WGS sequence"/>
</dbReference>
<comment type="caution">
    <text evidence="3">The sequence shown here is derived from an EMBL/GenBank/DDBJ whole genome shotgun (WGS) entry which is preliminary data.</text>
</comment>
<feature type="domain" description="EF-hand" evidence="2">
    <location>
        <begin position="59"/>
        <end position="94"/>
    </location>
</feature>
<name>A0ABN9RIJ4_9DINO</name>
<dbReference type="PROSITE" id="PS50222">
    <property type="entry name" value="EF_HAND_2"/>
    <property type="match status" value="1"/>
</dbReference>
<evidence type="ECO:0000259" key="2">
    <source>
        <dbReference type="PROSITE" id="PS50222"/>
    </source>
</evidence>
<sequence>MFVDSALKRCTAENRQNLLNTLAGLVANIPQVSGCIRLEDFKEQLSSPQLQLYFEEMDLTTDEAEALFHLLDFEKTGAIDAEQFVMGCIRIHGAAKAIDLVTLMSEVHLLHRRWEAHATFVEQELQARGSPVSPYMMLDGSVASPLRPSSLRTSPLKISPLRTPLTPPLEKAESGIIDD</sequence>
<evidence type="ECO:0000313" key="4">
    <source>
        <dbReference type="Proteomes" id="UP001189429"/>
    </source>
</evidence>
<gene>
    <name evidence="3" type="ORF">PCOR1329_LOCUS21024</name>
</gene>
<keyword evidence="4" id="KW-1185">Reference proteome</keyword>
<feature type="compositionally biased region" description="Low complexity" evidence="1">
    <location>
        <begin position="145"/>
        <end position="156"/>
    </location>
</feature>
<organism evidence="3 4">
    <name type="scientific">Prorocentrum cordatum</name>
    <dbReference type="NCBI Taxonomy" id="2364126"/>
    <lineage>
        <taxon>Eukaryota</taxon>
        <taxon>Sar</taxon>
        <taxon>Alveolata</taxon>
        <taxon>Dinophyceae</taxon>
        <taxon>Prorocentrales</taxon>
        <taxon>Prorocentraceae</taxon>
        <taxon>Prorocentrum</taxon>
    </lineage>
</organism>
<reference evidence="3" key="1">
    <citation type="submission" date="2023-10" db="EMBL/GenBank/DDBJ databases">
        <authorList>
            <person name="Chen Y."/>
            <person name="Shah S."/>
            <person name="Dougan E. K."/>
            <person name="Thang M."/>
            <person name="Chan C."/>
        </authorList>
    </citation>
    <scope>NUCLEOTIDE SEQUENCE [LARGE SCALE GENOMIC DNA]</scope>
</reference>